<keyword evidence="3" id="KW-1185">Reference proteome</keyword>
<evidence type="ECO:0000313" key="2">
    <source>
        <dbReference type="EMBL" id="EYC05493.1"/>
    </source>
</evidence>
<dbReference type="STRING" id="53326.A0A016TSY5"/>
<protein>
    <submittedName>
        <fullName evidence="2">Uncharacterized protein</fullName>
    </submittedName>
</protein>
<reference evidence="3" key="1">
    <citation type="journal article" date="2015" name="Nat. Genet.">
        <title>The genome and transcriptome of the zoonotic hookworm Ancylostoma ceylanicum identify infection-specific gene families.</title>
        <authorList>
            <person name="Schwarz E.M."/>
            <person name="Hu Y."/>
            <person name="Antoshechkin I."/>
            <person name="Miller M.M."/>
            <person name="Sternberg P.W."/>
            <person name="Aroian R.V."/>
        </authorList>
    </citation>
    <scope>NUCLEOTIDE SEQUENCE</scope>
    <source>
        <strain evidence="3">HY135</strain>
    </source>
</reference>
<gene>
    <name evidence="2" type="primary">Acey_s0081.g1405</name>
    <name evidence="2" type="ORF">Y032_0081g1405</name>
</gene>
<feature type="region of interest" description="Disordered" evidence="1">
    <location>
        <begin position="89"/>
        <end position="110"/>
    </location>
</feature>
<dbReference type="Proteomes" id="UP000024635">
    <property type="component" value="Unassembled WGS sequence"/>
</dbReference>
<dbReference type="AlphaFoldDB" id="A0A016TSY5"/>
<comment type="caution">
    <text evidence="2">The sequence shown here is derived from an EMBL/GenBank/DDBJ whole genome shotgun (WGS) entry which is preliminary data.</text>
</comment>
<name>A0A016TSY5_9BILA</name>
<evidence type="ECO:0000256" key="1">
    <source>
        <dbReference type="SAM" id="MobiDB-lite"/>
    </source>
</evidence>
<sequence length="110" mass="12024">MLPVAGRLISPPIPANLPRSCEEWWSARTNRTRLPVAGRNVTIDLDGGGPMKAMTVVCKMMKDDMGVDVLQCLTVRRFNGGFSLADQKMSQWDDGTTAQSSALQNESPKT</sequence>
<accession>A0A016TSY5</accession>
<dbReference type="EMBL" id="JARK01001417">
    <property type="protein sequence ID" value="EYC05493.1"/>
    <property type="molecule type" value="Genomic_DNA"/>
</dbReference>
<proteinExistence type="predicted"/>
<organism evidence="2 3">
    <name type="scientific">Ancylostoma ceylanicum</name>
    <dbReference type="NCBI Taxonomy" id="53326"/>
    <lineage>
        <taxon>Eukaryota</taxon>
        <taxon>Metazoa</taxon>
        <taxon>Ecdysozoa</taxon>
        <taxon>Nematoda</taxon>
        <taxon>Chromadorea</taxon>
        <taxon>Rhabditida</taxon>
        <taxon>Rhabditina</taxon>
        <taxon>Rhabditomorpha</taxon>
        <taxon>Strongyloidea</taxon>
        <taxon>Ancylostomatidae</taxon>
        <taxon>Ancylostomatinae</taxon>
        <taxon>Ancylostoma</taxon>
    </lineage>
</organism>
<evidence type="ECO:0000313" key="3">
    <source>
        <dbReference type="Proteomes" id="UP000024635"/>
    </source>
</evidence>